<proteinExistence type="predicted"/>
<reference evidence="2 3" key="1">
    <citation type="submission" date="2018-06" db="EMBL/GenBank/DDBJ databases">
        <title>Extensive metabolic versatility and redundancy in microbially diverse, dynamic hydrothermal sediments.</title>
        <authorList>
            <person name="Dombrowski N."/>
            <person name="Teske A."/>
            <person name="Baker B.J."/>
        </authorList>
    </citation>
    <scope>NUCLEOTIDE SEQUENCE [LARGE SCALE GENOMIC DNA]</scope>
    <source>
        <strain evidence="2">B51_G17</strain>
    </source>
</reference>
<dbReference type="AlphaFoldDB" id="A0A497JJK2"/>
<comment type="caution">
    <text evidence="2">The sequence shown here is derived from an EMBL/GenBank/DDBJ whole genome shotgun (WGS) entry which is preliminary data.</text>
</comment>
<keyword evidence="1" id="KW-0472">Membrane</keyword>
<dbReference type="EMBL" id="QMWP01000080">
    <property type="protein sequence ID" value="RLG70136.1"/>
    <property type="molecule type" value="Genomic_DNA"/>
</dbReference>
<keyword evidence="1" id="KW-1133">Transmembrane helix</keyword>
<name>A0A497JJK2_9ARCH</name>
<organism evidence="2 3">
    <name type="scientific">Candidatus Iainarchaeum sp</name>
    <dbReference type="NCBI Taxonomy" id="3101447"/>
    <lineage>
        <taxon>Archaea</taxon>
        <taxon>Candidatus Iainarchaeota</taxon>
        <taxon>Candidatus Iainarchaeia</taxon>
        <taxon>Candidatus Iainarchaeales</taxon>
        <taxon>Candidatus Iainarchaeaceae</taxon>
        <taxon>Candidatus Iainarchaeum</taxon>
    </lineage>
</organism>
<evidence type="ECO:0000256" key="1">
    <source>
        <dbReference type="SAM" id="Phobius"/>
    </source>
</evidence>
<evidence type="ECO:0000313" key="2">
    <source>
        <dbReference type="EMBL" id="RLG70136.1"/>
    </source>
</evidence>
<sequence>MPLRRIFKRRRKEEKEQKRVISSAALGAEATLPTEVREGLRMIEEEKLEAIKREKRKAEKAKRIGKAIAKGGIVFVFSTIWNFIKGLFSASTAAIKAGKKAYRKP</sequence>
<gene>
    <name evidence="2" type="ORF">DRO04_02320</name>
</gene>
<keyword evidence="1" id="KW-0812">Transmembrane</keyword>
<dbReference type="Proteomes" id="UP000278031">
    <property type="component" value="Unassembled WGS sequence"/>
</dbReference>
<protein>
    <submittedName>
        <fullName evidence="2">Uncharacterized protein</fullName>
    </submittedName>
</protein>
<feature type="transmembrane region" description="Helical" evidence="1">
    <location>
        <begin position="67"/>
        <end position="84"/>
    </location>
</feature>
<accession>A0A497JJK2</accession>
<evidence type="ECO:0000313" key="3">
    <source>
        <dbReference type="Proteomes" id="UP000278031"/>
    </source>
</evidence>